<dbReference type="RefSeq" id="XP_007707770.1">
    <property type="nucleotide sequence ID" value="XM_007709580.1"/>
</dbReference>
<gene>
    <name evidence="1" type="ORF">COCCADRAFT_84075</name>
</gene>
<dbReference type="EMBL" id="KI964546">
    <property type="protein sequence ID" value="EUC38024.1"/>
    <property type="molecule type" value="Genomic_DNA"/>
</dbReference>
<accession>W6YRH7</accession>
<reference evidence="1 2" key="1">
    <citation type="journal article" date="2013" name="PLoS Genet.">
        <title>Comparative genome structure, secondary metabolite, and effector coding capacity across Cochliobolus pathogens.</title>
        <authorList>
            <person name="Condon B.J."/>
            <person name="Leng Y."/>
            <person name="Wu D."/>
            <person name="Bushley K.E."/>
            <person name="Ohm R.A."/>
            <person name="Otillar R."/>
            <person name="Martin J."/>
            <person name="Schackwitz W."/>
            <person name="Grimwood J."/>
            <person name="MohdZainudin N."/>
            <person name="Xue C."/>
            <person name="Wang R."/>
            <person name="Manning V.A."/>
            <person name="Dhillon B."/>
            <person name="Tu Z.J."/>
            <person name="Steffenson B.J."/>
            <person name="Salamov A."/>
            <person name="Sun H."/>
            <person name="Lowry S."/>
            <person name="LaButti K."/>
            <person name="Han J."/>
            <person name="Copeland A."/>
            <person name="Lindquist E."/>
            <person name="Barry K."/>
            <person name="Schmutz J."/>
            <person name="Baker S.E."/>
            <person name="Ciuffetti L.M."/>
            <person name="Grigoriev I.V."/>
            <person name="Zhong S."/>
            <person name="Turgeon B.G."/>
        </authorList>
    </citation>
    <scope>NUCLEOTIDE SEQUENCE [LARGE SCALE GENOMIC DNA]</scope>
    <source>
        <strain evidence="1 2">26-R-13</strain>
    </source>
</reference>
<dbReference type="AlphaFoldDB" id="W6YRH7"/>
<dbReference type="GeneID" id="19151694"/>
<protein>
    <submittedName>
        <fullName evidence="1">Uncharacterized protein</fullName>
    </submittedName>
</protein>
<organism evidence="1 2">
    <name type="scientific">Cochliobolus carbonum (strain 26-R-13)</name>
    <name type="common">Maize leaf spot fungus</name>
    <name type="synonym">Bipolaris zeicola</name>
    <dbReference type="NCBI Taxonomy" id="930089"/>
    <lineage>
        <taxon>Eukaryota</taxon>
        <taxon>Fungi</taxon>
        <taxon>Dikarya</taxon>
        <taxon>Ascomycota</taxon>
        <taxon>Pezizomycotina</taxon>
        <taxon>Dothideomycetes</taxon>
        <taxon>Pleosporomycetidae</taxon>
        <taxon>Pleosporales</taxon>
        <taxon>Pleosporineae</taxon>
        <taxon>Pleosporaceae</taxon>
        <taxon>Bipolaris</taxon>
    </lineage>
</organism>
<name>W6YRH7_COCC2</name>
<proteinExistence type="predicted"/>
<evidence type="ECO:0000313" key="1">
    <source>
        <dbReference type="EMBL" id="EUC38024.1"/>
    </source>
</evidence>
<dbReference type="HOGENOM" id="CLU_3105999_0_0_1"/>
<dbReference type="KEGG" id="bze:COCCADRAFT_84075"/>
<sequence length="51" mass="5866">MLTATSRFYPIPARSLAMAQSHHPASQHCQARVHLPCFFDMGLPDRAARWW</sequence>
<dbReference type="Proteomes" id="UP000053841">
    <property type="component" value="Unassembled WGS sequence"/>
</dbReference>
<keyword evidence="2" id="KW-1185">Reference proteome</keyword>
<evidence type="ECO:0000313" key="2">
    <source>
        <dbReference type="Proteomes" id="UP000053841"/>
    </source>
</evidence>